<feature type="domain" description="Phage head morphogenesis" evidence="1">
    <location>
        <begin position="204"/>
        <end position="321"/>
    </location>
</feature>
<proteinExistence type="predicted"/>
<comment type="caution">
    <text evidence="2">The sequence shown here is derived from an EMBL/GenBank/DDBJ whole genome shotgun (WGS) entry which is preliminary data.</text>
</comment>
<dbReference type="RefSeq" id="WP_184032625.1">
    <property type="nucleotide sequence ID" value="NZ_BAABAR010000002.1"/>
</dbReference>
<sequence>MIDQIDQLTARQEAELQGAIDAAINDVLVMWDATMLAALMANADEEGPDARDHYADQLATFIGTDDPEQGSLGDALEAGGGLVALASFFAAVAALAAAQARHVANTSAADAVAARDSAIRSFRAAYLHESALALRETAERMLTVRGNTASRAAQLRRVVGLSLAQARSLHVLREALIVRATSASWDADTILAATRGSITAAQRQMLAKALRTGINSDQAEKLLDRHAKALRHARTKAVAGNAAHQIAEAAKLTGWQIAQRFGALPADQRRYWRTAGDERVRLAHAQVPGMNRAGVPLNQPFATPLGPCFMPPLEPGCRCKAFLRNAA</sequence>
<keyword evidence="3" id="KW-1185">Reference proteome</keyword>
<name>A0ABR6N0S7_9SPHN</name>
<reference evidence="2 3" key="1">
    <citation type="submission" date="2020-08" db="EMBL/GenBank/DDBJ databases">
        <title>Genomic Encyclopedia of Type Strains, Phase IV (KMG-IV): sequencing the most valuable type-strain genomes for metagenomic binning, comparative biology and taxonomic classification.</title>
        <authorList>
            <person name="Goeker M."/>
        </authorList>
    </citation>
    <scope>NUCLEOTIDE SEQUENCE [LARGE SCALE GENOMIC DNA]</scope>
    <source>
        <strain evidence="2 3">DSM 101535</strain>
    </source>
</reference>
<evidence type="ECO:0000313" key="2">
    <source>
        <dbReference type="EMBL" id="MBB5724379.1"/>
    </source>
</evidence>
<organism evidence="2 3">
    <name type="scientific">Sphingomonas endophytica</name>
    <dbReference type="NCBI Taxonomy" id="869719"/>
    <lineage>
        <taxon>Bacteria</taxon>
        <taxon>Pseudomonadati</taxon>
        <taxon>Pseudomonadota</taxon>
        <taxon>Alphaproteobacteria</taxon>
        <taxon>Sphingomonadales</taxon>
        <taxon>Sphingomonadaceae</taxon>
        <taxon>Sphingomonas</taxon>
    </lineage>
</organism>
<evidence type="ECO:0000313" key="3">
    <source>
        <dbReference type="Proteomes" id="UP000560131"/>
    </source>
</evidence>
<protein>
    <recommendedName>
        <fullName evidence="1">Phage head morphogenesis domain-containing protein</fullName>
    </recommendedName>
</protein>
<dbReference type="Pfam" id="PF04233">
    <property type="entry name" value="Phage_Mu_F"/>
    <property type="match status" value="1"/>
</dbReference>
<evidence type="ECO:0000259" key="1">
    <source>
        <dbReference type="Pfam" id="PF04233"/>
    </source>
</evidence>
<dbReference type="InterPro" id="IPR006528">
    <property type="entry name" value="Phage_head_morphogenesis_dom"/>
</dbReference>
<dbReference type="EMBL" id="JACIJN010000001">
    <property type="protein sequence ID" value="MBB5724379.1"/>
    <property type="molecule type" value="Genomic_DNA"/>
</dbReference>
<gene>
    <name evidence="2" type="ORF">FHS97_000279</name>
</gene>
<accession>A0ABR6N0S7</accession>
<dbReference type="Proteomes" id="UP000560131">
    <property type="component" value="Unassembled WGS sequence"/>
</dbReference>